<dbReference type="RefSeq" id="WP_048505952.1">
    <property type="nucleotide sequence ID" value="NZ_LFND01000002.1"/>
</dbReference>
<organism evidence="1 2">
    <name type="scientific">Chryseobacterium angstadtii</name>
    <dbReference type="NCBI Taxonomy" id="558151"/>
    <lineage>
        <taxon>Bacteria</taxon>
        <taxon>Pseudomonadati</taxon>
        <taxon>Bacteroidota</taxon>
        <taxon>Flavobacteriia</taxon>
        <taxon>Flavobacteriales</taxon>
        <taxon>Weeksellaceae</taxon>
        <taxon>Chryseobacterium group</taxon>
        <taxon>Chryseobacterium</taxon>
    </lineage>
</organism>
<protein>
    <submittedName>
        <fullName evidence="1">Uncharacterized protein</fullName>
    </submittedName>
</protein>
<name>A0A0J7II39_9FLAO</name>
<reference evidence="1 2" key="1">
    <citation type="journal article" date="2013" name="Int. J. Syst. Evol. Microbiol.">
        <title>Chryseobacterium angstadtii sp. nov., isolated from a newt tank.</title>
        <authorList>
            <person name="Kirk K.E."/>
            <person name="Hoffman J.A."/>
            <person name="Smith K.A."/>
            <person name="Strahan B.L."/>
            <person name="Failor K.C."/>
            <person name="Krebs J.E."/>
            <person name="Gale A.N."/>
            <person name="Do T.D."/>
            <person name="Sontag T.C."/>
            <person name="Batties A.M."/>
            <person name="Mistiszyn K."/>
            <person name="Newman J.D."/>
        </authorList>
    </citation>
    <scope>NUCLEOTIDE SEQUENCE [LARGE SCALE GENOMIC DNA]</scope>
    <source>
        <strain evidence="1 2">KM</strain>
    </source>
</reference>
<dbReference type="EMBL" id="LFND01000002">
    <property type="protein sequence ID" value="KMQ65646.1"/>
    <property type="molecule type" value="Genomic_DNA"/>
</dbReference>
<keyword evidence="2" id="KW-1185">Reference proteome</keyword>
<dbReference type="Gene3D" id="3.90.930.1">
    <property type="match status" value="1"/>
</dbReference>
<evidence type="ECO:0000313" key="2">
    <source>
        <dbReference type="Proteomes" id="UP000036261"/>
    </source>
</evidence>
<dbReference type="AlphaFoldDB" id="A0A0J7II39"/>
<accession>A0A0J7II39</accession>
<dbReference type="PATRIC" id="fig|558151.6.peg.1503"/>
<sequence>MDALRGNVKCITKYGSGIIQNETRYSADGNVSEIKLYKKGALVSIQKMYEKDGWNIREIRRLGGNTPQMIIYHYSDSYGNRNKTEFYDADHHLLEKKEFGKTSMEYNDKGKLITFSKNGIILFQKQFNKDNRAIEELSFSDSGDLIYTVKCIHHGNVTVRKSFDAEKRLVKLRHLVTDEKNRVLQSFKFSRYRIENDYDDYHQTFDLESCSRIKEEHLKNITSDSLPGIEDFPLDENFAYISEIKNLLNEFRYDENGDLMPGHSSIDFFNELTETKYDHAGREISNEKYAYQRDFNENLLTILEYSSHEYDSKNLLISHTYGKTERDHDFGGSYTYTYEFDSENRIIKKITTGDRESITRISYEDENRTEVEESENEDQKRTHIYDKYNNLIYYEDASDSKSWKWSESYDITYY</sequence>
<dbReference type="Proteomes" id="UP000036261">
    <property type="component" value="Unassembled WGS sequence"/>
</dbReference>
<proteinExistence type="predicted"/>
<dbReference type="OrthoDB" id="9816400at2"/>
<gene>
    <name evidence="1" type="ORF">ACM46_07165</name>
</gene>
<dbReference type="STRING" id="558151.ACM46_07165"/>
<evidence type="ECO:0000313" key="1">
    <source>
        <dbReference type="EMBL" id="KMQ65646.1"/>
    </source>
</evidence>
<comment type="caution">
    <text evidence="1">The sequence shown here is derived from an EMBL/GenBank/DDBJ whole genome shotgun (WGS) entry which is preliminary data.</text>
</comment>